<dbReference type="InterPro" id="IPR000242">
    <property type="entry name" value="PTP_cat"/>
</dbReference>
<accession>A0A0M3JAC8</accession>
<dbReference type="WBParaSite" id="ASIM_0000454801-mRNA-1">
    <property type="protein sequence ID" value="ASIM_0000454801-mRNA-1"/>
    <property type="gene ID" value="ASIM_0000454801"/>
</dbReference>
<name>A0A0M3JAC8_ANISI</name>
<dbReference type="GO" id="GO:0004725">
    <property type="term" value="F:protein tyrosine phosphatase activity"/>
    <property type="evidence" value="ECO:0007669"/>
    <property type="project" value="InterPro"/>
</dbReference>
<dbReference type="PANTHER" id="PTHR23219:SF13">
    <property type="entry name" value="TYROSINE-PROTEIN PHOSPHATASE DOMAIN-CONTAINING PROTEIN"/>
    <property type="match status" value="1"/>
</dbReference>
<dbReference type="InterPro" id="IPR029021">
    <property type="entry name" value="Prot-tyrosine_phosphatase-like"/>
</dbReference>
<evidence type="ECO:0000313" key="5">
    <source>
        <dbReference type="WBParaSite" id="ASIM_0000454801-mRNA-1"/>
    </source>
</evidence>
<sequence length="93" mass="10679">MQREFAEIRTVKPKASECAQFLAHREKNRYRDVACLDGTRVVLKLNVPPETDYIHANWMHMEGCERRYIATQVLILCSTLALSSPTVSIGFPR</sequence>
<dbReference type="AlphaFoldDB" id="A0A0M3JAC8"/>
<dbReference type="EMBL" id="UYRR01007533">
    <property type="protein sequence ID" value="VDK23699.1"/>
    <property type="molecule type" value="Genomic_DNA"/>
</dbReference>
<protein>
    <submittedName>
        <fullName evidence="5">Tyrosine-protein phosphatase domain-containing protein</fullName>
    </submittedName>
</protein>
<gene>
    <name evidence="3" type="ORF">ASIM_LOCUS4364</name>
</gene>
<dbReference type="Proteomes" id="UP000267096">
    <property type="component" value="Unassembled WGS sequence"/>
</dbReference>
<evidence type="ECO:0000313" key="4">
    <source>
        <dbReference type="Proteomes" id="UP000267096"/>
    </source>
</evidence>
<dbReference type="Pfam" id="PF00102">
    <property type="entry name" value="Y_phosphatase"/>
    <property type="match status" value="1"/>
</dbReference>
<dbReference type="SUPFAM" id="SSF52799">
    <property type="entry name" value="(Phosphotyrosine protein) phosphatases II"/>
    <property type="match status" value="1"/>
</dbReference>
<evidence type="ECO:0000259" key="2">
    <source>
        <dbReference type="PROSITE" id="PS50055"/>
    </source>
</evidence>
<dbReference type="OrthoDB" id="6144703at2759"/>
<keyword evidence="1" id="KW-1133">Transmembrane helix</keyword>
<reference evidence="3 4" key="2">
    <citation type="submission" date="2018-11" db="EMBL/GenBank/DDBJ databases">
        <authorList>
            <consortium name="Pathogen Informatics"/>
        </authorList>
    </citation>
    <scope>NUCLEOTIDE SEQUENCE [LARGE SCALE GENOMIC DNA]</scope>
</reference>
<dbReference type="Gene3D" id="3.90.190.10">
    <property type="entry name" value="Protein tyrosine phosphatase superfamily"/>
    <property type="match status" value="1"/>
</dbReference>
<evidence type="ECO:0000256" key="1">
    <source>
        <dbReference type="SAM" id="Phobius"/>
    </source>
</evidence>
<evidence type="ECO:0000313" key="3">
    <source>
        <dbReference type="EMBL" id="VDK23699.1"/>
    </source>
</evidence>
<feature type="transmembrane region" description="Helical" evidence="1">
    <location>
        <begin position="68"/>
        <end position="91"/>
    </location>
</feature>
<reference evidence="5" key="1">
    <citation type="submission" date="2017-02" db="UniProtKB">
        <authorList>
            <consortium name="WormBaseParasite"/>
        </authorList>
    </citation>
    <scope>IDENTIFICATION</scope>
</reference>
<feature type="domain" description="Tyrosine-protein phosphatase" evidence="2">
    <location>
        <begin position="1"/>
        <end position="93"/>
    </location>
</feature>
<keyword evidence="1" id="KW-0472">Membrane</keyword>
<dbReference type="PANTHER" id="PTHR23219">
    <property type="entry name" value="TYROSINE-PROTEIN PHOSPHATASE C15H7.3-RELATED"/>
    <property type="match status" value="1"/>
</dbReference>
<proteinExistence type="predicted"/>
<keyword evidence="1" id="KW-0812">Transmembrane</keyword>
<dbReference type="PROSITE" id="PS50055">
    <property type="entry name" value="TYR_PHOSPHATASE_PTP"/>
    <property type="match status" value="1"/>
</dbReference>
<keyword evidence="4" id="KW-1185">Reference proteome</keyword>
<organism evidence="5">
    <name type="scientific">Anisakis simplex</name>
    <name type="common">Herring worm</name>
    <dbReference type="NCBI Taxonomy" id="6269"/>
    <lineage>
        <taxon>Eukaryota</taxon>
        <taxon>Metazoa</taxon>
        <taxon>Ecdysozoa</taxon>
        <taxon>Nematoda</taxon>
        <taxon>Chromadorea</taxon>
        <taxon>Rhabditida</taxon>
        <taxon>Spirurina</taxon>
        <taxon>Ascaridomorpha</taxon>
        <taxon>Ascaridoidea</taxon>
        <taxon>Anisakidae</taxon>
        <taxon>Anisakis</taxon>
        <taxon>Anisakis simplex complex</taxon>
    </lineage>
</organism>